<dbReference type="InterPro" id="IPR003717">
    <property type="entry name" value="RecO"/>
</dbReference>
<evidence type="ECO:0000313" key="9">
    <source>
        <dbReference type="EMBL" id="PQV64896.1"/>
    </source>
</evidence>
<gene>
    <name evidence="7" type="primary">recO</name>
    <name evidence="9" type="ORF">B1R32_103163</name>
</gene>
<keyword evidence="4 7" id="KW-0233">DNA recombination</keyword>
<evidence type="ECO:0000259" key="8">
    <source>
        <dbReference type="Pfam" id="PF11967"/>
    </source>
</evidence>
<dbReference type="InterPro" id="IPR042242">
    <property type="entry name" value="RecO_C"/>
</dbReference>
<dbReference type="InterPro" id="IPR022572">
    <property type="entry name" value="DNA_rep/recomb_RecO_N"/>
</dbReference>
<dbReference type="NCBIfam" id="TIGR00613">
    <property type="entry name" value="reco"/>
    <property type="match status" value="1"/>
</dbReference>
<organism evidence="9 10">
    <name type="scientific">Abditibacterium utsteinense</name>
    <dbReference type="NCBI Taxonomy" id="1960156"/>
    <lineage>
        <taxon>Bacteria</taxon>
        <taxon>Pseudomonadati</taxon>
        <taxon>Abditibacteriota</taxon>
        <taxon>Abditibacteriia</taxon>
        <taxon>Abditibacteriales</taxon>
        <taxon>Abditibacteriaceae</taxon>
        <taxon>Abditibacterium</taxon>
    </lineage>
</organism>
<dbReference type="InterPro" id="IPR037278">
    <property type="entry name" value="ARFGAP/RecO"/>
</dbReference>
<reference evidence="9 10" key="1">
    <citation type="journal article" date="2018" name="Syst. Appl. Microbiol.">
        <title>Abditibacterium utsteinense sp. nov., the first cultivated member of candidate phylum FBP, isolated from ice-free Antarctic soil samples.</title>
        <authorList>
            <person name="Tahon G."/>
            <person name="Tytgat B."/>
            <person name="Lebbe L."/>
            <person name="Carlier A."/>
            <person name="Willems A."/>
        </authorList>
    </citation>
    <scope>NUCLEOTIDE SEQUENCE [LARGE SCALE GENOMIC DNA]</scope>
    <source>
        <strain evidence="9 10">LMG 29911</strain>
    </source>
</reference>
<dbReference type="EMBL" id="NIGF01000003">
    <property type="protein sequence ID" value="PQV64896.1"/>
    <property type="molecule type" value="Genomic_DNA"/>
</dbReference>
<dbReference type="HAMAP" id="MF_00201">
    <property type="entry name" value="RecO"/>
    <property type="match status" value="1"/>
</dbReference>
<comment type="similarity">
    <text evidence="1 7">Belongs to the RecO family.</text>
</comment>
<protein>
    <recommendedName>
        <fullName evidence="2 7">DNA repair protein RecO</fullName>
    </recommendedName>
    <alternativeName>
        <fullName evidence="6 7">Recombination protein O</fullName>
    </alternativeName>
</protein>
<dbReference type="RefSeq" id="WP_105482770.1">
    <property type="nucleotide sequence ID" value="NZ_NIGF01000003.1"/>
</dbReference>
<dbReference type="Pfam" id="PF11967">
    <property type="entry name" value="RecO_N"/>
    <property type="match status" value="1"/>
</dbReference>
<dbReference type="InterPro" id="IPR012340">
    <property type="entry name" value="NA-bd_OB-fold"/>
</dbReference>
<evidence type="ECO:0000256" key="7">
    <source>
        <dbReference type="HAMAP-Rule" id="MF_00201"/>
    </source>
</evidence>
<evidence type="ECO:0000256" key="1">
    <source>
        <dbReference type="ARBA" id="ARBA00007452"/>
    </source>
</evidence>
<accession>A0A2S8SVR4</accession>
<keyword evidence="5 7" id="KW-0234">DNA repair</keyword>
<dbReference type="FunCoup" id="A0A2S8SVR4">
    <property type="interactions" value="137"/>
</dbReference>
<evidence type="ECO:0000256" key="4">
    <source>
        <dbReference type="ARBA" id="ARBA00023172"/>
    </source>
</evidence>
<dbReference type="AlphaFoldDB" id="A0A2S8SVR4"/>
<dbReference type="GO" id="GO:0043590">
    <property type="term" value="C:bacterial nucleoid"/>
    <property type="evidence" value="ECO:0007669"/>
    <property type="project" value="TreeGrafter"/>
</dbReference>
<dbReference type="SUPFAM" id="SSF50249">
    <property type="entry name" value="Nucleic acid-binding proteins"/>
    <property type="match status" value="1"/>
</dbReference>
<keyword evidence="10" id="KW-1185">Reference proteome</keyword>
<evidence type="ECO:0000256" key="6">
    <source>
        <dbReference type="ARBA" id="ARBA00033409"/>
    </source>
</evidence>
<dbReference type="Pfam" id="PF02565">
    <property type="entry name" value="RecO_C"/>
    <property type="match status" value="1"/>
</dbReference>
<dbReference type="GO" id="GO:0006302">
    <property type="term" value="P:double-strand break repair"/>
    <property type="evidence" value="ECO:0007669"/>
    <property type="project" value="TreeGrafter"/>
</dbReference>
<evidence type="ECO:0000313" key="10">
    <source>
        <dbReference type="Proteomes" id="UP000237684"/>
    </source>
</evidence>
<comment type="caution">
    <text evidence="9">The sequence shown here is derived from an EMBL/GenBank/DDBJ whole genome shotgun (WGS) entry which is preliminary data.</text>
</comment>
<evidence type="ECO:0000256" key="3">
    <source>
        <dbReference type="ARBA" id="ARBA00022763"/>
    </source>
</evidence>
<dbReference type="Gene3D" id="2.40.50.140">
    <property type="entry name" value="Nucleic acid-binding proteins"/>
    <property type="match status" value="1"/>
</dbReference>
<dbReference type="Gene3D" id="1.20.1440.120">
    <property type="entry name" value="Recombination protein O, C-terminal domain"/>
    <property type="match status" value="1"/>
</dbReference>
<keyword evidence="3 7" id="KW-0227">DNA damage</keyword>
<feature type="domain" description="DNA replication/recombination mediator RecO N-terminal" evidence="8">
    <location>
        <begin position="12"/>
        <end position="83"/>
    </location>
</feature>
<dbReference type="PANTHER" id="PTHR33991:SF1">
    <property type="entry name" value="DNA REPAIR PROTEIN RECO"/>
    <property type="match status" value="1"/>
</dbReference>
<evidence type="ECO:0000256" key="5">
    <source>
        <dbReference type="ARBA" id="ARBA00023204"/>
    </source>
</evidence>
<evidence type="ECO:0000256" key="2">
    <source>
        <dbReference type="ARBA" id="ARBA00021310"/>
    </source>
</evidence>
<dbReference type="Proteomes" id="UP000237684">
    <property type="component" value="Unassembled WGS sequence"/>
</dbReference>
<dbReference type="GO" id="GO:0006310">
    <property type="term" value="P:DNA recombination"/>
    <property type="evidence" value="ECO:0007669"/>
    <property type="project" value="UniProtKB-UniRule"/>
</dbReference>
<dbReference type="SUPFAM" id="SSF57863">
    <property type="entry name" value="ArfGap/RecO-like zinc finger"/>
    <property type="match status" value="1"/>
</dbReference>
<name>A0A2S8SVR4_9BACT</name>
<dbReference type="InParanoid" id="A0A2S8SVR4"/>
<dbReference type="OrthoDB" id="9797083at2"/>
<dbReference type="PANTHER" id="PTHR33991">
    <property type="entry name" value="DNA REPAIR PROTEIN RECO"/>
    <property type="match status" value="1"/>
</dbReference>
<proteinExistence type="inferred from homology"/>
<sequence>MARTTAASAPYAARAVALRVRPLGEKDRIVTLYSPEKGRFSAVAKGARGPKSKLASVAQPFILARFLLAHGRSLDIINQAQIENAHMNIAGHIEKAAWASYGCEIVDNLPEGLPDERGFEILCVFLATLDATAPQAVAPQKMKDENSEQRFNQSLEAAGAWFQAQWLAHQGYGAVIGFCAACDEKIALPHGAPNTAVAFSAPQGGTLCAQCARGDAAHFMVGAASLRALFRLERSRRAPDSLFDAPFELNERASGELGTLLRRSIAHHLGARLRSQAFLDEIRTARRLGSDF</sequence>
<comment type="function">
    <text evidence="7">Involved in DNA repair and RecF pathway recombination.</text>
</comment>